<accession>A0AAE0ESH4</accession>
<keyword evidence="1" id="KW-0175">Coiled coil</keyword>
<dbReference type="Proteomes" id="UP001190700">
    <property type="component" value="Unassembled WGS sequence"/>
</dbReference>
<feature type="compositionally biased region" description="Basic residues" evidence="2">
    <location>
        <begin position="1"/>
        <end position="11"/>
    </location>
</feature>
<comment type="caution">
    <text evidence="3">The sequence shown here is derived from an EMBL/GenBank/DDBJ whole genome shotgun (WGS) entry which is preliminary data.</text>
</comment>
<evidence type="ECO:0000313" key="3">
    <source>
        <dbReference type="EMBL" id="KAK3238926.1"/>
    </source>
</evidence>
<sequence length="299" mass="32615">MNPFRSNRHKQGQGSGSEGIDSSADDTPDGSPIANLPVSRLRKNNSDSEDNSRTMNAAGAGGSFVPNGRRDVSPNSASSLSETDVRRELSFNSYDLPIIREVHSRANSKKSFGGSSGLSRASSTTKYLIKSLESRLQEQEKQLAKKDELVERLVLAMKSDSKDNVQQSHELLQGLSNAAPSAIQIAVNTTTETSSDNAAAVQHHETQSTDFVIPTISSHPDSSDDSGDKTPPPVPQNCLVRLLERAVQSKVCVGVLLGCLFTQNYRMSRLLQEKTRKKCMQQRRDNVLIRLKDAITPPP</sequence>
<proteinExistence type="predicted"/>
<evidence type="ECO:0000256" key="1">
    <source>
        <dbReference type="SAM" id="Coils"/>
    </source>
</evidence>
<evidence type="ECO:0000256" key="2">
    <source>
        <dbReference type="SAM" id="MobiDB-lite"/>
    </source>
</evidence>
<evidence type="ECO:0000313" key="4">
    <source>
        <dbReference type="Proteomes" id="UP001190700"/>
    </source>
</evidence>
<feature type="region of interest" description="Disordered" evidence="2">
    <location>
        <begin position="194"/>
        <end position="233"/>
    </location>
</feature>
<protein>
    <submittedName>
        <fullName evidence="3">Uncharacterized protein</fullName>
    </submittedName>
</protein>
<gene>
    <name evidence="3" type="ORF">CYMTET_51103</name>
</gene>
<dbReference type="EMBL" id="LGRX02034071">
    <property type="protein sequence ID" value="KAK3238926.1"/>
    <property type="molecule type" value="Genomic_DNA"/>
</dbReference>
<feature type="compositionally biased region" description="Polar residues" evidence="2">
    <location>
        <begin position="73"/>
        <end position="82"/>
    </location>
</feature>
<keyword evidence="4" id="KW-1185">Reference proteome</keyword>
<organism evidence="3 4">
    <name type="scientific">Cymbomonas tetramitiformis</name>
    <dbReference type="NCBI Taxonomy" id="36881"/>
    <lineage>
        <taxon>Eukaryota</taxon>
        <taxon>Viridiplantae</taxon>
        <taxon>Chlorophyta</taxon>
        <taxon>Pyramimonadophyceae</taxon>
        <taxon>Pyramimonadales</taxon>
        <taxon>Pyramimonadaceae</taxon>
        <taxon>Cymbomonas</taxon>
    </lineage>
</organism>
<dbReference type="AlphaFoldDB" id="A0AAE0ESH4"/>
<reference evidence="3 4" key="1">
    <citation type="journal article" date="2015" name="Genome Biol. Evol.">
        <title>Comparative Genomics of a Bacterivorous Green Alga Reveals Evolutionary Causalities and Consequences of Phago-Mixotrophic Mode of Nutrition.</title>
        <authorList>
            <person name="Burns J.A."/>
            <person name="Paasch A."/>
            <person name="Narechania A."/>
            <person name="Kim E."/>
        </authorList>
    </citation>
    <scope>NUCLEOTIDE SEQUENCE [LARGE SCALE GENOMIC DNA]</scope>
    <source>
        <strain evidence="3 4">PLY_AMNH</strain>
    </source>
</reference>
<name>A0AAE0ESH4_9CHLO</name>
<feature type="coiled-coil region" evidence="1">
    <location>
        <begin position="129"/>
        <end position="156"/>
    </location>
</feature>
<feature type="region of interest" description="Disordered" evidence="2">
    <location>
        <begin position="1"/>
        <end position="85"/>
    </location>
</feature>